<dbReference type="PANTHER" id="PTHR43537">
    <property type="entry name" value="TRANSCRIPTIONAL REGULATOR, GNTR FAMILY"/>
    <property type="match status" value="1"/>
</dbReference>
<feature type="domain" description="HTH gntR-type" evidence="4">
    <location>
        <begin position="10"/>
        <end position="76"/>
    </location>
</feature>
<organism evidence="5 6">
    <name type="scientific">Jiangella alba</name>
    <dbReference type="NCBI Taxonomy" id="561176"/>
    <lineage>
        <taxon>Bacteria</taxon>
        <taxon>Bacillati</taxon>
        <taxon>Actinomycetota</taxon>
        <taxon>Actinomycetes</taxon>
        <taxon>Jiangellales</taxon>
        <taxon>Jiangellaceae</taxon>
        <taxon>Jiangella</taxon>
    </lineage>
</organism>
<evidence type="ECO:0000259" key="4">
    <source>
        <dbReference type="PROSITE" id="PS50949"/>
    </source>
</evidence>
<keyword evidence="1" id="KW-0805">Transcription regulation</keyword>
<dbReference type="InterPro" id="IPR036390">
    <property type="entry name" value="WH_DNA-bd_sf"/>
</dbReference>
<dbReference type="SUPFAM" id="SSF48008">
    <property type="entry name" value="GntR ligand-binding domain-like"/>
    <property type="match status" value="1"/>
</dbReference>
<protein>
    <submittedName>
        <fullName evidence="5">Transcriptional regulator, GntR family</fullName>
    </submittedName>
</protein>
<keyword evidence="2" id="KW-0238">DNA-binding</keyword>
<dbReference type="EMBL" id="FNUC01000004">
    <property type="protein sequence ID" value="SEF18107.1"/>
    <property type="molecule type" value="Genomic_DNA"/>
</dbReference>
<sequence length="227" mass="25337">MFEVDAIQATDLGERVAAQLRRLIISGSIAPGTRLVEQSLSDMFDVSRGPIRDALKTLQTEGLVDTRRRAIYVIGLDDRRISELYSVRHALESLALREAVARVGAAGWGDFQQPLLEMRASADRTDPESFAVADLEFHSRFYEAADNRLLSTMWNQIRPTFVVLLQITNARDADLHPAAESHAVILERAGEGDADAALRELTVHLDDARQRLIEAHREVLQRAEAAR</sequence>
<evidence type="ECO:0000313" key="6">
    <source>
        <dbReference type="Proteomes" id="UP000181980"/>
    </source>
</evidence>
<dbReference type="Pfam" id="PF00392">
    <property type="entry name" value="GntR"/>
    <property type="match status" value="1"/>
</dbReference>
<keyword evidence="3" id="KW-0804">Transcription</keyword>
<dbReference type="SMART" id="SM00345">
    <property type="entry name" value="HTH_GNTR"/>
    <property type="match status" value="1"/>
</dbReference>
<dbReference type="Gene3D" id="1.20.120.530">
    <property type="entry name" value="GntR ligand-binding domain-like"/>
    <property type="match status" value="1"/>
</dbReference>
<evidence type="ECO:0000313" key="5">
    <source>
        <dbReference type="EMBL" id="SEF18107.1"/>
    </source>
</evidence>
<dbReference type="InterPro" id="IPR008920">
    <property type="entry name" value="TF_FadR/GntR_C"/>
</dbReference>
<dbReference type="InterPro" id="IPR000524">
    <property type="entry name" value="Tscrpt_reg_HTH_GntR"/>
</dbReference>
<dbReference type="GO" id="GO:0003677">
    <property type="term" value="F:DNA binding"/>
    <property type="evidence" value="ECO:0007669"/>
    <property type="project" value="UniProtKB-KW"/>
</dbReference>
<dbReference type="SUPFAM" id="SSF46785">
    <property type="entry name" value="Winged helix' DNA-binding domain"/>
    <property type="match status" value="1"/>
</dbReference>
<dbReference type="InterPro" id="IPR011711">
    <property type="entry name" value="GntR_C"/>
</dbReference>
<keyword evidence="6" id="KW-1185">Reference proteome</keyword>
<dbReference type="CDD" id="cd07377">
    <property type="entry name" value="WHTH_GntR"/>
    <property type="match status" value="1"/>
</dbReference>
<evidence type="ECO:0000256" key="1">
    <source>
        <dbReference type="ARBA" id="ARBA00023015"/>
    </source>
</evidence>
<dbReference type="PRINTS" id="PR00035">
    <property type="entry name" value="HTHGNTR"/>
</dbReference>
<dbReference type="Gene3D" id="1.10.10.10">
    <property type="entry name" value="Winged helix-like DNA-binding domain superfamily/Winged helix DNA-binding domain"/>
    <property type="match status" value="1"/>
</dbReference>
<dbReference type="GO" id="GO:0003700">
    <property type="term" value="F:DNA-binding transcription factor activity"/>
    <property type="evidence" value="ECO:0007669"/>
    <property type="project" value="InterPro"/>
</dbReference>
<dbReference type="InterPro" id="IPR036388">
    <property type="entry name" value="WH-like_DNA-bd_sf"/>
</dbReference>
<dbReference type="RefSeq" id="WP_069112249.1">
    <property type="nucleotide sequence ID" value="NZ_FNUC01000004.1"/>
</dbReference>
<dbReference type="Pfam" id="PF07729">
    <property type="entry name" value="FCD"/>
    <property type="match status" value="1"/>
</dbReference>
<dbReference type="AlphaFoldDB" id="A0A1H5PYM0"/>
<dbReference type="PANTHER" id="PTHR43537:SF5">
    <property type="entry name" value="UXU OPERON TRANSCRIPTIONAL REGULATOR"/>
    <property type="match status" value="1"/>
</dbReference>
<accession>A0A1H5PYM0</accession>
<dbReference type="OrthoDB" id="9816161at2"/>
<dbReference type="SMART" id="SM00895">
    <property type="entry name" value="FCD"/>
    <property type="match status" value="1"/>
</dbReference>
<dbReference type="Proteomes" id="UP000181980">
    <property type="component" value="Unassembled WGS sequence"/>
</dbReference>
<gene>
    <name evidence="5" type="ORF">SAMN04488561_6225</name>
</gene>
<reference evidence="6" key="1">
    <citation type="submission" date="2016-10" db="EMBL/GenBank/DDBJ databases">
        <authorList>
            <person name="Varghese N."/>
            <person name="Submissions S."/>
        </authorList>
    </citation>
    <scope>NUCLEOTIDE SEQUENCE [LARGE SCALE GENOMIC DNA]</scope>
    <source>
        <strain evidence="6">DSM 45237</strain>
    </source>
</reference>
<evidence type="ECO:0000256" key="2">
    <source>
        <dbReference type="ARBA" id="ARBA00023125"/>
    </source>
</evidence>
<name>A0A1H5PYM0_9ACTN</name>
<evidence type="ECO:0000256" key="3">
    <source>
        <dbReference type="ARBA" id="ARBA00023163"/>
    </source>
</evidence>
<dbReference type="PROSITE" id="PS50949">
    <property type="entry name" value="HTH_GNTR"/>
    <property type="match status" value="1"/>
</dbReference>
<proteinExistence type="predicted"/>
<dbReference type="STRING" id="561176.SAMN04488561_6225"/>